<dbReference type="PANTHER" id="PTHR21310">
    <property type="entry name" value="AMINOGLYCOSIDE PHOSPHOTRANSFERASE-RELATED-RELATED"/>
    <property type="match status" value="1"/>
</dbReference>
<name>A0A9X2MUP9_9BACL</name>
<evidence type="ECO:0000313" key="3">
    <source>
        <dbReference type="Proteomes" id="UP001141950"/>
    </source>
</evidence>
<protein>
    <submittedName>
        <fullName evidence="2">Phosphotransferase</fullName>
    </submittedName>
</protein>
<evidence type="ECO:0000313" key="2">
    <source>
        <dbReference type="EMBL" id="MCR2806672.1"/>
    </source>
</evidence>
<dbReference type="InterPro" id="IPR011009">
    <property type="entry name" value="Kinase-like_dom_sf"/>
</dbReference>
<dbReference type="Gene3D" id="3.90.1200.10">
    <property type="match status" value="1"/>
</dbReference>
<feature type="domain" description="Aminoglycoside phosphotransferase" evidence="1">
    <location>
        <begin position="31"/>
        <end position="244"/>
    </location>
</feature>
<gene>
    <name evidence="2" type="ORF">NQZ67_22570</name>
</gene>
<evidence type="ECO:0000259" key="1">
    <source>
        <dbReference type="Pfam" id="PF01636"/>
    </source>
</evidence>
<keyword evidence="3" id="KW-1185">Reference proteome</keyword>
<accession>A0A9X2MUP9</accession>
<comment type="caution">
    <text evidence="2">The sequence shown here is derived from an EMBL/GenBank/DDBJ whole genome shotgun (WGS) entry which is preliminary data.</text>
</comment>
<proteinExistence type="predicted"/>
<dbReference type="RefSeq" id="WP_257450368.1">
    <property type="nucleotide sequence ID" value="NZ_JANIPJ010000018.1"/>
</dbReference>
<reference evidence="2" key="1">
    <citation type="submission" date="2022-08" db="EMBL/GenBank/DDBJ databases">
        <title>The genomic sequence of strain Paenibacillus sp. SCIV0701.</title>
        <authorList>
            <person name="Zhao H."/>
        </authorList>
    </citation>
    <scope>NUCLEOTIDE SEQUENCE</scope>
    <source>
        <strain evidence="2">SCIV0701</strain>
    </source>
</reference>
<sequence length="261" mass="29695">MTREEDALETGPLAKLEQAAGKVRSIELQAEQGCTSQVRRVSTETGTYILKSATDSRYREWLRVEAERLRRNTGEALLPIPKFAAFHEETDGSHLLMSCEKGTTLTAALKAAPPEEKKALLRSFGRFLHRFHERPPVESLAHDGDWLEERLAAARLYLERGQSEGDGKLLDELVRNRFAPVRQTMIHGDCTADNVMVHDGEVYLFIDVSGMTIGDPRYDEALAIGRFVDAPELLEPFYEGYVRYRISEAELRYHEGLYEFF</sequence>
<dbReference type="Pfam" id="PF01636">
    <property type="entry name" value="APH"/>
    <property type="match status" value="1"/>
</dbReference>
<dbReference type="AlphaFoldDB" id="A0A9X2MUP9"/>
<dbReference type="InterPro" id="IPR051678">
    <property type="entry name" value="AGP_Transferase"/>
</dbReference>
<dbReference type="Proteomes" id="UP001141950">
    <property type="component" value="Unassembled WGS sequence"/>
</dbReference>
<dbReference type="EMBL" id="JANIPJ010000018">
    <property type="protein sequence ID" value="MCR2806672.1"/>
    <property type="molecule type" value="Genomic_DNA"/>
</dbReference>
<organism evidence="2 3">
    <name type="scientific">Paenibacillus soyae</name>
    <dbReference type="NCBI Taxonomy" id="2969249"/>
    <lineage>
        <taxon>Bacteria</taxon>
        <taxon>Bacillati</taxon>
        <taxon>Bacillota</taxon>
        <taxon>Bacilli</taxon>
        <taxon>Bacillales</taxon>
        <taxon>Paenibacillaceae</taxon>
        <taxon>Paenibacillus</taxon>
    </lineage>
</organism>
<dbReference type="InterPro" id="IPR002575">
    <property type="entry name" value="Aminoglycoside_PTrfase"/>
</dbReference>
<dbReference type="SUPFAM" id="SSF56112">
    <property type="entry name" value="Protein kinase-like (PK-like)"/>
    <property type="match status" value="1"/>
</dbReference>